<dbReference type="PROSITE" id="PS51194">
    <property type="entry name" value="HELICASE_CTER"/>
    <property type="match status" value="1"/>
</dbReference>
<sequence length="1652" mass="186228">MLTLLENASKRRPYPIGKVNGALANCALDDPQVDSSSESEDLSDYEQEFVKAELKKYAKGPSVQTSGFGEDVSSIGDLVPCLSPQGKSDPAEVYQKHNFTVSSDMKPDLPIDSQRSQILSRIDLNQVIVIQGATGCGKTTQVPQMIMDDLRLKNEYCNIVVTQPRKIATINVAKRVCEERGWTLGTVCGYQVALEKKISENQIITYMTIGILLQKLIRKGSLREYTHIIIDEVHERNQELDFLLLIVRKFLFSERGDSFNTKACRYQTFVNYYLELTRLLQVILMSATINAEDFAHYFRRQVAGQIISAPILKVNKPSQYTKTVFYLDQISVFRGEMAKFDIGKPEIPAATWREFAFLVRVFDKMSSNIDGDDNVNFGSVLVFLPGINEIEEAHKLLLQEGQLADPHSTVKRLKWDIIPLHSSLPNDEQAQAFKRPKPGYRKIILSTNIAESSVTVPDTCYVIDFCLTKVMTVDPVTKYMSLKLEWASHVNCEQRAGRVGRTCDGRIYRLVSKEFYSVEMQRTSLPEILRAPLERTVLQAKMLGLSETPAQTLALALNPPNLKNIQSTLWHLKEIGAMLRTCRGISSTSDGDITFMGQLMASLPVDVHLSKLIILGQLFSCLDETVVIAAGCSIQNIFSIPYQKRLEAYRKILLWADGSCSDLIALLNLYTVWQTKTRDNSFGSRNSELEWCKRNLVNLKGLREWKLLVTEIHQRLERLQIRETAGPGKINLTRTEKPTVLKVIMAGAFYPNFFIKPANGELESEREAVKTVAGRCPFNTVYLSGLDPKQPGHIYVRQIKRLVQDLDDKADVHIGFDGSTKIFVEFKSNSGEPLPVNVDGFSGLACAPGRIPRPVYEAIRRRQLKYNFQLKLLPPKQAWDFAERHKAHSTNSAPIEVTPNCFSTIEYTALPASCTQFIQLHIAAYIDAGHFWAQNADDRTNELLQQIEEALNKQVLKKVDEPLKIGKVYATRFRQDGLFYRCRLTASAGRSNEVLFIDYGNMQEALAEELFYLPQRPQCFIPPLAYECIMHGIKPAYRHNPLGVWHEKVNGHFRRWSNGILLYGEVYSVVNEVVELDLYRNPIKDLSLNDYLIREGFADKSSPSYLSKCDHDRRLQIQSAHNPSEEAQRLDGVEKIISFSDFVDPNVSASDAIIAPLRGPFSPLEASVYGCISMSNSKSVKIDGSSINTVLLDTEPESRHGRLLVAASVGQSVDGTSLRLRQTTLMPNVPGLPMMLAATFCPNMEPKVTADNSLVGAILCGMGCHETTNKPLYSVHDMLIHLDTELKIEELEMINKLRYLMNNGIRTMQEMELNTPRHDDMLAIQINIKDHLFSLLNMERSPIDRQVAPCHSSWGTPGGLGQLKPNLDNDDQDIWGLLWFVKVADIGERDKDVLKNLEDMDHIVFGLRPFEAIACLLCEAEFLFINDLRLHMITAMHKNEARKRINNAIRGRRFLGIEQRSDVAKLAPFKIKFHRMSKSSSLNRSNSAETDHEHANSPRKPLTLSPDAKNGNDSVSEEEVYISDVSSKVSTLNRSNHEDLRNKNDYAGEKEVEPALLNTLLSETVKQVQSPATSPKAPEIMHTSSKEFYKAVAKQFGITCKMSDQCRCYDCQSHYFDCEYEQNEQEKTDGGLGAGTPVFLHEVMQGSACIIL</sequence>
<dbReference type="EMBL" id="KB740605">
    <property type="protein sequence ID" value="ENN80053.1"/>
    <property type="molecule type" value="Genomic_DNA"/>
</dbReference>
<dbReference type="InterPro" id="IPR007502">
    <property type="entry name" value="Helicase-assoc_dom"/>
</dbReference>
<evidence type="ECO:0000256" key="13">
    <source>
        <dbReference type="ARBA" id="ARBA00023158"/>
    </source>
</evidence>
<dbReference type="SMART" id="SM00487">
    <property type="entry name" value="DEXDc"/>
    <property type="match status" value="1"/>
</dbReference>
<gene>
    <name evidence="17" type="ORF">YQE_03529</name>
</gene>
<evidence type="ECO:0000256" key="5">
    <source>
        <dbReference type="ARBA" id="ARBA00022473"/>
    </source>
</evidence>
<dbReference type="InterPro" id="IPR027417">
    <property type="entry name" value="P-loop_NTPase"/>
</dbReference>
<dbReference type="SUPFAM" id="SSF63748">
    <property type="entry name" value="Tudor/PWWP/MBT"/>
    <property type="match status" value="1"/>
</dbReference>
<dbReference type="InterPro" id="IPR013087">
    <property type="entry name" value="Znf_C2H2_type"/>
</dbReference>
<evidence type="ECO:0000256" key="11">
    <source>
        <dbReference type="ARBA" id="ARBA00022840"/>
    </source>
</evidence>
<dbReference type="SUPFAM" id="SSF52540">
    <property type="entry name" value="P-loop containing nucleoside triphosphate hydrolases"/>
    <property type="match status" value="1"/>
</dbReference>
<feature type="non-terminal residue" evidence="17">
    <location>
        <position position="1"/>
    </location>
</feature>
<dbReference type="PROSITE" id="PS51192">
    <property type="entry name" value="HELICASE_ATP_BIND_1"/>
    <property type="match status" value="1"/>
</dbReference>
<dbReference type="SMART" id="SM00333">
    <property type="entry name" value="TUDOR"/>
    <property type="match status" value="1"/>
</dbReference>
<feature type="compositionally biased region" description="Low complexity" evidence="16">
    <location>
        <begin position="1478"/>
        <end position="1487"/>
    </location>
</feature>
<keyword evidence="13" id="KW-0943">RNA-mediated gene silencing</keyword>
<organism evidence="17">
    <name type="scientific">Dendroctonus ponderosae</name>
    <name type="common">Mountain pine beetle</name>
    <dbReference type="NCBI Taxonomy" id="77166"/>
    <lineage>
        <taxon>Eukaryota</taxon>
        <taxon>Metazoa</taxon>
        <taxon>Ecdysozoa</taxon>
        <taxon>Arthropoda</taxon>
        <taxon>Hexapoda</taxon>
        <taxon>Insecta</taxon>
        <taxon>Pterygota</taxon>
        <taxon>Neoptera</taxon>
        <taxon>Endopterygota</taxon>
        <taxon>Coleoptera</taxon>
        <taxon>Polyphaga</taxon>
        <taxon>Cucujiformia</taxon>
        <taxon>Curculionidae</taxon>
        <taxon>Scolytinae</taxon>
        <taxon>Dendroctonus</taxon>
    </lineage>
</organism>
<evidence type="ECO:0000256" key="2">
    <source>
        <dbReference type="ARBA" id="ARBA00008792"/>
    </source>
</evidence>
<name>N6TPX5_DENPD</name>
<dbReference type="GO" id="GO:0031047">
    <property type="term" value="P:regulatory ncRNA-mediated gene silencing"/>
    <property type="evidence" value="ECO:0007669"/>
    <property type="project" value="UniProtKB-KW"/>
</dbReference>
<evidence type="ECO:0000256" key="7">
    <source>
        <dbReference type="ARBA" id="ARBA00022741"/>
    </source>
</evidence>
<dbReference type="PANTHER" id="PTHR18934">
    <property type="entry name" value="ATP-DEPENDENT RNA HELICASE"/>
    <property type="match status" value="1"/>
</dbReference>
<evidence type="ECO:0000256" key="16">
    <source>
        <dbReference type="SAM" id="MobiDB-lite"/>
    </source>
</evidence>
<comment type="similarity">
    <text evidence="2">Belongs to the DEAD box helicase family. DEAH subfamily.</text>
</comment>
<dbReference type="Gene3D" id="1.20.120.1080">
    <property type="match status" value="1"/>
</dbReference>
<dbReference type="InterPro" id="IPR001650">
    <property type="entry name" value="Helicase_C-like"/>
</dbReference>
<dbReference type="GO" id="GO:0005524">
    <property type="term" value="F:ATP binding"/>
    <property type="evidence" value="ECO:0007669"/>
    <property type="project" value="UniProtKB-KW"/>
</dbReference>
<dbReference type="InterPro" id="IPR002999">
    <property type="entry name" value="Tudor"/>
</dbReference>
<dbReference type="GO" id="GO:0030154">
    <property type="term" value="P:cell differentiation"/>
    <property type="evidence" value="ECO:0007669"/>
    <property type="project" value="UniProtKB-KW"/>
</dbReference>
<evidence type="ECO:0000256" key="15">
    <source>
        <dbReference type="ARBA" id="ARBA00047984"/>
    </source>
</evidence>
<dbReference type="OMA" id="ETRLTYC"/>
<dbReference type="InterPro" id="IPR032061">
    <property type="entry name" value="DUF4802"/>
</dbReference>
<keyword evidence="5" id="KW-0217">Developmental protein</keyword>
<comment type="subcellular location">
    <subcellularLocation>
        <location evidence="1">Cytoplasm</location>
    </subcellularLocation>
</comment>
<dbReference type="Pfam" id="PF00271">
    <property type="entry name" value="Helicase_C"/>
    <property type="match status" value="1"/>
</dbReference>
<evidence type="ECO:0000256" key="12">
    <source>
        <dbReference type="ARBA" id="ARBA00022871"/>
    </source>
</evidence>
<evidence type="ECO:0000256" key="10">
    <source>
        <dbReference type="ARBA" id="ARBA00022806"/>
    </source>
</evidence>
<dbReference type="Gene3D" id="2.40.50.90">
    <property type="match status" value="1"/>
</dbReference>
<comment type="catalytic activity">
    <reaction evidence="15">
        <text>ATP + H2O = ADP + phosphate + H(+)</text>
        <dbReference type="Rhea" id="RHEA:13065"/>
        <dbReference type="ChEBI" id="CHEBI:15377"/>
        <dbReference type="ChEBI" id="CHEBI:15378"/>
        <dbReference type="ChEBI" id="CHEBI:30616"/>
        <dbReference type="ChEBI" id="CHEBI:43474"/>
        <dbReference type="ChEBI" id="CHEBI:456216"/>
        <dbReference type="EC" id="3.6.4.13"/>
    </reaction>
</comment>
<keyword evidence="6" id="KW-0963">Cytoplasm</keyword>
<dbReference type="InterPro" id="IPR014001">
    <property type="entry name" value="Helicase_ATP-bd"/>
</dbReference>
<dbReference type="Pfam" id="PF16060">
    <property type="entry name" value="DUF4802"/>
    <property type="match status" value="1"/>
</dbReference>
<dbReference type="GO" id="GO:0051321">
    <property type="term" value="P:meiotic cell cycle"/>
    <property type="evidence" value="ECO:0007669"/>
    <property type="project" value="UniProtKB-KW"/>
</dbReference>
<dbReference type="Gene3D" id="3.40.50.300">
    <property type="entry name" value="P-loop containing nucleotide triphosphate hydrolases"/>
    <property type="match status" value="2"/>
</dbReference>
<dbReference type="Pfam" id="PF00567">
    <property type="entry name" value="TUDOR"/>
    <property type="match status" value="1"/>
</dbReference>
<dbReference type="Pfam" id="PF00270">
    <property type="entry name" value="DEAD"/>
    <property type="match status" value="1"/>
</dbReference>
<dbReference type="EC" id="3.6.4.13" evidence="3"/>
<dbReference type="PROSITE" id="PS50304">
    <property type="entry name" value="TUDOR"/>
    <property type="match status" value="1"/>
</dbReference>
<dbReference type="Gene3D" id="2.30.30.140">
    <property type="match status" value="1"/>
</dbReference>
<feature type="region of interest" description="Disordered" evidence="16">
    <location>
        <begin position="1477"/>
        <end position="1520"/>
    </location>
</feature>
<keyword evidence="11" id="KW-0067">ATP-binding</keyword>
<dbReference type="GO" id="GO:0007283">
    <property type="term" value="P:spermatogenesis"/>
    <property type="evidence" value="ECO:0007669"/>
    <property type="project" value="UniProtKB-KW"/>
</dbReference>
<evidence type="ECO:0000256" key="8">
    <source>
        <dbReference type="ARBA" id="ARBA00022782"/>
    </source>
</evidence>
<keyword evidence="9" id="KW-0378">Hydrolase</keyword>
<evidence type="ECO:0000256" key="3">
    <source>
        <dbReference type="ARBA" id="ARBA00012552"/>
    </source>
</evidence>
<keyword evidence="12" id="KW-0744">Spermatogenesis</keyword>
<dbReference type="HOGENOM" id="CLU_002601_1_0_1"/>
<proteinExistence type="inferred from homology"/>
<keyword evidence="10" id="KW-0347">Helicase</keyword>
<dbReference type="PANTHER" id="PTHR18934:SF113">
    <property type="entry name" value="ATP-DEPENDENT RNA HELICASE TDRD9"/>
    <property type="match status" value="1"/>
</dbReference>
<dbReference type="CDD" id="cd18791">
    <property type="entry name" value="SF2_C_RHA"/>
    <property type="match status" value="1"/>
</dbReference>
<dbReference type="InterPro" id="IPR011545">
    <property type="entry name" value="DEAD/DEAH_box_helicase_dom"/>
</dbReference>
<dbReference type="OrthoDB" id="66977at2759"/>
<evidence type="ECO:0000256" key="9">
    <source>
        <dbReference type="ARBA" id="ARBA00022801"/>
    </source>
</evidence>
<dbReference type="GO" id="GO:0003724">
    <property type="term" value="F:RNA helicase activity"/>
    <property type="evidence" value="ECO:0007669"/>
    <property type="project" value="UniProtKB-EC"/>
</dbReference>
<protein>
    <recommendedName>
        <fullName evidence="4">Probable ATP-dependent RNA helicase spindle-E</fullName>
        <ecNumber evidence="3">3.6.4.13</ecNumber>
    </recommendedName>
</protein>
<evidence type="ECO:0000256" key="14">
    <source>
        <dbReference type="ARBA" id="ARBA00023254"/>
    </source>
</evidence>
<dbReference type="GO" id="GO:0016787">
    <property type="term" value="F:hydrolase activity"/>
    <property type="evidence" value="ECO:0007669"/>
    <property type="project" value="UniProtKB-KW"/>
</dbReference>
<evidence type="ECO:0000313" key="17">
    <source>
        <dbReference type="EMBL" id="ENN80053.1"/>
    </source>
</evidence>
<keyword evidence="7" id="KW-0547">Nucleotide-binding</keyword>
<dbReference type="PROSITE" id="PS00028">
    <property type="entry name" value="ZINC_FINGER_C2H2_1"/>
    <property type="match status" value="1"/>
</dbReference>
<keyword evidence="14" id="KW-0469">Meiosis</keyword>
<accession>N6TPX5</accession>
<dbReference type="GO" id="GO:0003723">
    <property type="term" value="F:RNA binding"/>
    <property type="evidence" value="ECO:0007669"/>
    <property type="project" value="TreeGrafter"/>
</dbReference>
<dbReference type="GO" id="GO:0005737">
    <property type="term" value="C:cytoplasm"/>
    <property type="evidence" value="ECO:0007669"/>
    <property type="project" value="UniProtKB-SubCell"/>
</dbReference>
<evidence type="ECO:0000256" key="4">
    <source>
        <dbReference type="ARBA" id="ARBA00013352"/>
    </source>
</evidence>
<dbReference type="SMART" id="SM00847">
    <property type="entry name" value="HA2"/>
    <property type="match status" value="1"/>
</dbReference>
<keyword evidence="8" id="KW-0221">Differentiation</keyword>
<evidence type="ECO:0000256" key="1">
    <source>
        <dbReference type="ARBA" id="ARBA00004496"/>
    </source>
</evidence>
<dbReference type="Pfam" id="PF21010">
    <property type="entry name" value="HA2_C"/>
    <property type="match status" value="1"/>
</dbReference>
<evidence type="ECO:0000256" key="6">
    <source>
        <dbReference type="ARBA" id="ARBA00022490"/>
    </source>
</evidence>
<dbReference type="SMART" id="SM00490">
    <property type="entry name" value="HELICc"/>
    <property type="match status" value="1"/>
</dbReference>
<reference evidence="17" key="1">
    <citation type="journal article" date="2013" name="Genome Biol.">
        <title>Draft genome of the mountain pine beetle, Dendroctonus ponderosae Hopkins, a major forest pest.</title>
        <authorList>
            <person name="Keeling C.I."/>
            <person name="Yuen M.M."/>
            <person name="Liao N.Y."/>
            <person name="Docking T.R."/>
            <person name="Chan S.K."/>
            <person name="Taylor G.A."/>
            <person name="Palmquist D.L."/>
            <person name="Jackman S.D."/>
            <person name="Nguyen A."/>
            <person name="Li M."/>
            <person name="Henderson H."/>
            <person name="Janes J.K."/>
            <person name="Zhao Y."/>
            <person name="Pandoh P."/>
            <person name="Moore R."/>
            <person name="Sperling F.A."/>
            <person name="Huber D.P."/>
            <person name="Birol I."/>
            <person name="Jones S.J."/>
            <person name="Bohlmann J."/>
        </authorList>
    </citation>
    <scope>NUCLEOTIDE SEQUENCE</scope>
</reference>
<dbReference type="InterPro" id="IPR035437">
    <property type="entry name" value="SNase_OB-fold_sf"/>
</dbReference>